<dbReference type="OrthoDB" id="8404638at2"/>
<protein>
    <submittedName>
        <fullName evidence="1">Uncharacterized protein</fullName>
    </submittedName>
</protein>
<dbReference type="KEGG" id="oca:OCAR_6583"/>
<dbReference type="Proteomes" id="UP000007730">
    <property type="component" value="Chromosome"/>
</dbReference>
<evidence type="ECO:0000313" key="2">
    <source>
        <dbReference type="Proteomes" id="UP000007730"/>
    </source>
</evidence>
<dbReference type="EMBL" id="CP002826">
    <property type="protein sequence ID" value="AEI06195.1"/>
    <property type="molecule type" value="Genomic_DNA"/>
</dbReference>
<gene>
    <name evidence="1" type="ordered locus">OCA5_c14790</name>
</gene>
<dbReference type="KEGG" id="ocg:OCA5_c14790"/>
<dbReference type="STRING" id="504832.OCA5_c14790"/>
<dbReference type="AlphaFoldDB" id="B6JFE7"/>
<evidence type="ECO:0000313" key="1">
    <source>
        <dbReference type="EMBL" id="AEI06195.1"/>
    </source>
</evidence>
<accession>B6JFE7</accession>
<dbReference type="RefSeq" id="WP_012563721.1">
    <property type="nucleotide sequence ID" value="NC_011386.1"/>
</dbReference>
<reference evidence="1 2" key="1">
    <citation type="journal article" date="2011" name="J. Bacteriol.">
        <title>Complete genome sequences of the chemolithoautotrophic Oligotropha carboxidovorans strains OM4 and OM5.</title>
        <authorList>
            <person name="Volland S."/>
            <person name="Rachinger M."/>
            <person name="Strittmatter A."/>
            <person name="Daniel R."/>
            <person name="Gottschalk G."/>
            <person name="Meyer O."/>
        </authorList>
    </citation>
    <scope>NUCLEOTIDE SEQUENCE [LARGE SCALE GENOMIC DNA]</scope>
    <source>
        <strain evidence="2">ATCC 49405 / DSM 1227 / KCTC 32145 / OM5</strain>
    </source>
</reference>
<keyword evidence="2" id="KW-1185">Reference proteome</keyword>
<name>B6JFE7_AFIC5</name>
<dbReference type="HOGENOM" id="CLU_170140_0_0_5"/>
<proteinExistence type="predicted"/>
<dbReference type="eggNOG" id="ENOG5033KP6">
    <property type="taxonomic scope" value="Bacteria"/>
</dbReference>
<organism evidence="1 2">
    <name type="scientific">Afipia carboxidovorans (strain ATCC 49405 / DSM 1227 / KCTC 32145 / OM5)</name>
    <name type="common">Oligotropha carboxidovorans</name>
    <dbReference type="NCBI Taxonomy" id="504832"/>
    <lineage>
        <taxon>Bacteria</taxon>
        <taxon>Pseudomonadati</taxon>
        <taxon>Pseudomonadota</taxon>
        <taxon>Alphaproteobacteria</taxon>
        <taxon>Hyphomicrobiales</taxon>
        <taxon>Nitrobacteraceae</taxon>
        <taxon>Afipia</taxon>
    </lineage>
</organism>
<sequence>MNSNAFHNAANIASLLLAAGTAALLVSGCAQTPGGIFDCSGSWINPAYTTAVIAALQGLKLIVNIVRDGLGGLIKPQPPVEK</sequence>
<dbReference type="PATRIC" id="fig|504832.7.peg.1573"/>